<dbReference type="Proteomes" id="UP001634393">
    <property type="component" value="Unassembled WGS sequence"/>
</dbReference>
<dbReference type="GO" id="GO:0016020">
    <property type="term" value="C:membrane"/>
    <property type="evidence" value="ECO:0007669"/>
    <property type="project" value="UniProtKB-SubCell"/>
</dbReference>
<dbReference type="EMBL" id="JBJXBP010000001">
    <property type="protein sequence ID" value="KAL3850654.1"/>
    <property type="molecule type" value="Genomic_DNA"/>
</dbReference>
<feature type="transmembrane region" description="Helical" evidence="6">
    <location>
        <begin position="47"/>
        <end position="68"/>
    </location>
</feature>
<dbReference type="Pfam" id="PF01925">
    <property type="entry name" value="TauE"/>
    <property type="match status" value="2"/>
</dbReference>
<feature type="transmembrane region" description="Helical" evidence="6">
    <location>
        <begin position="80"/>
        <end position="100"/>
    </location>
</feature>
<comment type="similarity">
    <text evidence="2">Belongs to the 4-toluene sulfonate uptake permease (TSUP) (TC 2.A.102) family.</text>
</comment>
<keyword evidence="9" id="KW-1185">Reference proteome</keyword>
<feature type="transmembrane region" description="Helical" evidence="6">
    <location>
        <begin position="204"/>
        <end position="223"/>
    </location>
</feature>
<comment type="caution">
    <text evidence="8">The sequence shown here is derived from an EMBL/GenBank/DDBJ whole genome shotgun (WGS) entry which is preliminary data.</text>
</comment>
<feature type="chain" id="PRO_5044893816" description="Membrane transporter protein" evidence="7">
    <location>
        <begin position="20"/>
        <end position="395"/>
    </location>
</feature>
<keyword evidence="5 6" id="KW-0472">Membrane</keyword>
<reference evidence="8 9" key="1">
    <citation type="submission" date="2024-12" db="EMBL/GenBank/DDBJ databases">
        <title>The unique morphological basis and parallel evolutionary history of personate flowers in Penstemon.</title>
        <authorList>
            <person name="Depatie T.H."/>
            <person name="Wessinger C.A."/>
        </authorList>
    </citation>
    <scope>NUCLEOTIDE SEQUENCE [LARGE SCALE GENOMIC DNA]</scope>
    <source>
        <strain evidence="8">WTNN_2</strain>
        <tissue evidence="8">Leaf</tissue>
    </source>
</reference>
<dbReference type="InterPro" id="IPR002781">
    <property type="entry name" value="TM_pro_TauE-like"/>
</dbReference>
<dbReference type="PANTHER" id="PTHR14255:SF3">
    <property type="entry name" value="SULFITE EXPORTER TAUE_SAFE FAMILY PROTEIN 5-RELATED"/>
    <property type="match status" value="1"/>
</dbReference>
<gene>
    <name evidence="8" type="ORF">ACJIZ3_012536</name>
</gene>
<evidence type="ECO:0000256" key="3">
    <source>
        <dbReference type="ARBA" id="ARBA00022692"/>
    </source>
</evidence>
<feature type="transmembrane region" description="Helical" evidence="6">
    <location>
        <begin position="322"/>
        <end position="343"/>
    </location>
</feature>
<evidence type="ECO:0000256" key="7">
    <source>
        <dbReference type="SAM" id="SignalP"/>
    </source>
</evidence>
<evidence type="ECO:0000313" key="8">
    <source>
        <dbReference type="EMBL" id="KAL3850654.1"/>
    </source>
</evidence>
<sequence length="395" mass="42865">MINNLKILLAGILTFTAAAISSAGGTGGGGLFIPILTIVAGVDLRTASSFSAFMVTGGSIANVFRYMFAKHKLIDYDITLLSEPCMLLGVSIGVICNRVLPEWLITTFFAVFLGFSSLKTCNSGVSCWKKETQRKGSLRGSNGEPLLLSSEIEEVVFEEEEDKIPWVKVGMLVVIWFAFTLVYLFRGNKYGQGIIHIKACGKLYWIISSVQIPLTIIFTTWILCTKKNLNKDASSDHLQVQEINDEVESRNGSSDNFIFPSMALLTGILGGLFGVGGGMLISPLLLQMGIEPEVTAATCSFMVFFSSSMSAIQYLLLGMDHIYNALAFAVICFVGSIVGQTLVHRAIMKHGRASLIVFSVGIVMVLSTVLITSFGAVDVWRTYKTGQSMGFSKPC</sequence>
<feature type="transmembrane region" description="Helical" evidence="6">
    <location>
        <begin position="166"/>
        <end position="184"/>
    </location>
</feature>
<keyword evidence="4 6" id="KW-1133">Transmembrane helix</keyword>
<feature type="transmembrane region" description="Helical" evidence="6">
    <location>
        <begin position="355"/>
        <end position="377"/>
    </location>
</feature>
<evidence type="ECO:0000256" key="4">
    <source>
        <dbReference type="ARBA" id="ARBA00022989"/>
    </source>
</evidence>
<dbReference type="PANTHER" id="PTHR14255">
    <property type="entry name" value="CEREBLON"/>
    <property type="match status" value="1"/>
</dbReference>
<protein>
    <recommendedName>
        <fullName evidence="10">Membrane transporter protein</fullName>
    </recommendedName>
</protein>
<proteinExistence type="inferred from homology"/>
<evidence type="ECO:0000256" key="5">
    <source>
        <dbReference type="ARBA" id="ARBA00023136"/>
    </source>
</evidence>
<name>A0ABD3UMB0_9LAMI</name>
<evidence type="ECO:0000313" key="9">
    <source>
        <dbReference type="Proteomes" id="UP001634393"/>
    </source>
</evidence>
<feature type="signal peptide" evidence="7">
    <location>
        <begin position="1"/>
        <end position="19"/>
    </location>
</feature>
<feature type="transmembrane region" description="Helical" evidence="6">
    <location>
        <begin position="257"/>
        <end position="282"/>
    </location>
</feature>
<evidence type="ECO:0000256" key="1">
    <source>
        <dbReference type="ARBA" id="ARBA00004141"/>
    </source>
</evidence>
<evidence type="ECO:0000256" key="2">
    <source>
        <dbReference type="ARBA" id="ARBA00009142"/>
    </source>
</evidence>
<comment type="subcellular location">
    <subcellularLocation>
        <location evidence="1">Membrane</location>
        <topology evidence="1">Multi-pass membrane protein</topology>
    </subcellularLocation>
</comment>
<keyword evidence="3 6" id="KW-0812">Transmembrane</keyword>
<evidence type="ECO:0008006" key="10">
    <source>
        <dbReference type="Google" id="ProtNLM"/>
    </source>
</evidence>
<accession>A0ABD3UMB0</accession>
<dbReference type="AlphaFoldDB" id="A0ABD3UMB0"/>
<keyword evidence="7" id="KW-0732">Signal</keyword>
<feature type="transmembrane region" description="Helical" evidence="6">
    <location>
        <begin position="294"/>
        <end position="316"/>
    </location>
</feature>
<evidence type="ECO:0000256" key="6">
    <source>
        <dbReference type="SAM" id="Phobius"/>
    </source>
</evidence>
<organism evidence="8 9">
    <name type="scientific">Penstemon smallii</name>
    <dbReference type="NCBI Taxonomy" id="265156"/>
    <lineage>
        <taxon>Eukaryota</taxon>
        <taxon>Viridiplantae</taxon>
        <taxon>Streptophyta</taxon>
        <taxon>Embryophyta</taxon>
        <taxon>Tracheophyta</taxon>
        <taxon>Spermatophyta</taxon>
        <taxon>Magnoliopsida</taxon>
        <taxon>eudicotyledons</taxon>
        <taxon>Gunneridae</taxon>
        <taxon>Pentapetalae</taxon>
        <taxon>asterids</taxon>
        <taxon>lamiids</taxon>
        <taxon>Lamiales</taxon>
        <taxon>Plantaginaceae</taxon>
        <taxon>Cheloneae</taxon>
        <taxon>Penstemon</taxon>
    </lineage>
</organism>